<evidence type="ECO:0000256" key="3">
    <source>
        <dbReference type="ARBA" id="ARBA00022679"/>
    </source>
</evidence>
<keyword evidence="2" id="KW-0328">Glycosyltransferase</keyword>
<dbReference type="Proteomes" id="UP001141629">
    <property type="component" value="Unassembled WGS sequence"/>
</dbReference>
<dbReference type="Pfam" id="PF00535">
    <property type="entry name" value="Glycos_transf_2"/>
    <property type="match status" value="1"/>
</dbReference>
<proteinExistence type="inferred from homology"/>
<evidence type="ECO:0000259" key="4">
    <source>
        <dbReference type="Pfam" id="PF00535"/>
    </source>
</evidence>
<dbReference type="PANTHER" id="PTHR43685">
    <property type="entry name" value="GLYCOSYLTRANSFERASE"/>
    <property type="match status" value="1"/>
</dbReference>
<organism evidence="5 6">
    <name type="scientific">Mycobacterium yunnanensis</name>
    <dbReference type="NCBI Taxonomy" id="368477"/>
    <lineage>
        <taxon>Bacteria</taxon>
        <taxon>Bacillati</taxon>
        <taxon>Actinomycetota</taxon>
        <taxon>Actinomycetes</taxon>
        <taxon>Mycobacteriales</taxon>
        <taxon>Mycobacteriaceae</taxon>
        <taxon>Mycobacterium</taxon>
    </lineage>
</organism>
<sequence length="306" mass="32791">MRVSSSGPRVVRLFVVTKSNTSFVIASRNRSAELAGVVGRLLDTTHCPIVLVDNASEDDSVSVSTRLAARSAGRVDVVALPENLGAVGRNVGVARATTPYVAFCDDDSWWEPDATLLAEDLFDAHPSVALLAGRTVVWPRQTDDPMVELLAASPLGHDPALPGPSILGFLACSAVVRKTAFEAVGGFSAILHFRGEERLLAWDLAAQGWDLCFCPQLIAHHQPSATRPPNAVQTARATRNDVLTAWLRRPARSCIVASLDFARAAAVDSAHAKAFVEALRLLPAVVRERRRLPPAVEESLARLSTA</sequence>
<dbReference type="EMBL" id="JACKVK010000008">
    <property type="protein sequence ID" value="MCV7421264.1"/>
    <property type="molecule type" value="Genomic_DNA"/>
</dbReference>
<dbReference type="InterPro" id="IPR001173">
    <property type="entry name" value="Glyco_trans_2-like"/>
</dbReference>
<dbReference type="Gene3D" id="3.90.550.10">
    <property type="entry name" value="Spore Coat Polysaccharide Biosynthesis Protein SpsA, Chain A"/>
    <property type="match status" value="1"/>
</dbReference>
<feature type="domain" description="Glycosyltransferase 2-like" evidence="4">
    <location>
        <begin position="22"/>
        <end position="182"/>
    </location>
</feature>
<dbReference type="GO" id="GO:0016757">
    <property type="term" value="F:glycosyltransferase activity"/>
    <property type="evidence" value="ECO:0007669"/>
    <property type="project" value="UniProtKB-KW"/>
</dbReference>
<reference evidence="5" key="2">
    <citation type="journal article" date="2022" name="BMC Genomics">
        <title>Comparative genome analysis of mycobacteria focusing on tRNA and non-coding RNA.</title>
        <authorList>
            <person name="Behra P.R.K."/>
            <person name="Pettersson B.M.F."/>
            <person name="Ramesh M."/>
            <person name="Das S."/>
            <person name="Dasgupta S."/>
            <person name="Kirsebom L.A."/>
        </authorList>
    </citation>
    <scope>NUCLEOTIDE SEQUENCE</scope>
    <source>
        <strain evidence="5">DSM 44838</strain>
    </source>
</reference>
<protein>
    <submittedName>
        <fullName evidence="5">Glycosyltransferase</fullName>
    </submittedName>
</protein>
<dbReference type="InterPro" id="IPR029044">
    <property type="entry name" value="Nucleotide-diphossugar_trans"/>
</dbReference>
<gene>
    <name evidence="5" type="ORF">H7K45_11995</name>
</gene>
<comment type="caution">
    <text evidence="5">The sequence shown here is derived from an EMBL/GenBank/DDBJ whole genome shotgun (WGS) entry which is preliminary data.</text>
</comment>
<evidence type="ECO:0000256" key="2">
    <source>
        <dbReference type="ARBA" id="ARBA00022676"/>
    </source>
</evidence>
<evidence type="ECO:0000313" key="6">
    <source>
        <dbReference type="Proteomes" id="UP001141629"/>
    </source>
</evidence>
<name>A0A9X3BT41_9MYCO</name>
<keyword evidence="3" id="KW-0808">Transferase</keyword>
<dbReference type="AlphaFoldDB" id="A0A9X3BT41"/>
<evidence type="ECO:0000256" key="1">
    <source>
        <dbReference type="ARBA" id="ARBA00006739"/>
    </source>
</evidence>
<dbReference type="PANTHER" id="PTHR43685:SF5">
    <property type="entry name" value="GLYCOSYLTRANSFERASE EPSE-RELATED"/>
    <property type="match status" value="1"/>
</dbReference>
<comment type="similarity">
    <text evidence="1">Belongs to the glycosyltransferase 2 family.</text>
</comment>
<dbReference type="SUPFAM" id="SSF53448">
    <property type="entry name" value="Nucleotide-diphospho-sugar transferases"/>
    <property type="match status" value="1"/>
</dbReference>
<evidence type="ECO:0000313" key="5">
    <source>
        <dbReference type="EMBL" id="MCV7421264.1"/>
    </source>
</evidence>
<dbReference type="InterPro" id="IPR050834">
    <property type="entry name" value="Glycosyltransf_2"/>
</dbReference>
<accession>A0A9X3BT41</accession>
<keyword evidence="6" id="KW-1185">Reference proteome</keyword>
<reference evidence="5" key="1">
    <citation type="submission" date="2020-07" db="EMBL/GenBank/DDBJ databases">
        <authorList>
            <person name="Pettersson B.M.F."/>
            <person name="Behra P.R.K."/>
            <person name="Ramesh M."/>
            <person name="Das S."/>
            <person name="Dasgupta S."/>
            <person name="Kirsebom L.A."/>
        </authorList>
    </citation>
    <scope>NUCLEOTIDE SEQUENCE</scope>
    <source>
        <strain evidence="5">DSM 44838</strain>
    </source>
</reference>